<dbReference type="Gene3D" id="3.20.20.70">
    <property type="entry name" value="Aldolase class I"/>
    <property type="match status" value="1"/>
</dbReference>
<organism evidence="7 8">
    <name type="scientific">Methylotenera oryzisoli</name>
    <dbReference type="NCBI Taxonomy" id="2080758"/>
    <lineage>
        <taxon>Bacteria</taxon>
        <taxon>Pseudomonadati</taxon>
        <taxon>Pseudomonadota</taxon>
        <taxon>Betaproteobacteria</taxon>
        <taxon>Nitrosomonadales</taxon>
        <taxon>Methylophilaceae</taxon>
        <taxon>Methylotenera</taxon>
    </lineage>
</organism>
<dbReference type="RefSeq" id="WP_135278232.1">
    <property type="nucleotide sequence ID" value="NZ_PQVH01000011.1"/>
</dbReference>
<sequence>MNNLFSPYQLKGVTLKNRIAIPPMCQYMADNGLANDWHKVHYASLARGGSALVIVEATAVAPEGRITPHCLGIWNDEQAEQLREIASAIKAAGAIPGIQIAHAGRKASANIPWEGDDHIPADNPDAWPTIAPSALAFGGDLARVPSEMTVADIKRVQNDFVLAAERARDAGFEWLELHLAHGYMGQSFFSPHSNQRTDEYGGSYENRARFSNEMISAVREVWPEHLPLTARFGVLEYDNKDEETLNESIRLVNEWKQIGLDMLSVSVGFTIPETNIPWGPAFLAPVAERVRNETQLPVSSAWGFGAPKIADQAVRNEQLDLVMIGRAHLENPNWSYQAAKELGMEQPAWVLPPPYAHWLSRYRSPTAE</sequence>
<keyword evidence="3" id="KW-0288">FMN</keyword>
<dbReference type="GO" id="GO:0010181">
    <property type="term" value="F:FMN binding"/>
    <property type="evidence" value="ECO:0007669"/>
    <property type="project" value="InterPro"/>
</dbReference>
<dbReference type="GO" id="GO:0003959">
    <property type="term" value="F:NADPH dehydrogenase activity"/>
    <property type="evidence" value="ECO:0007669"/>
    <property type="project" value="InterPro"/>
</dbReference>
<comment type="caution">
    <text evidence="7">The sequence shown here is derived from an EMBL/GenBank/DDBJ whole genome shotgun (WGS) entry which is preliminary data.</text>
</comment>
<dbReference type="Pfam" id="PF00724">
    <property type="entry name" value="Oxidored_FMN"/>
    <property type="match status" value="1"/>
</dbReference>
<dbReference type="InterPro" id="IPR001155">
    <property type="entry name" value="OxRdtase_FMN_N"/>
</dbReference>
<evidence type="ECO:0000313" key="8">
    <source>
        <dbReference type="Proteomes" id="UP000297706"/>
    </source>
</evidence>
<keyword evidence="2" id="KW-0285">Flavoprotein</keyword>
<dbReference type="CDD" id="cd02932">
    <property type="entry name" value="OYE_YqiM_FMN"/>
    <property type="match status" value="1"/>
</dbReference>
<evidence type="ECO:0000256" key="1">
    <source>
        <dbReference type="ARBA" id="ARBA00001917"/>
    </source>
</evidence>
<feature type="domain" description="NADH:flavin oxidoreductase/NADH oxidase N-terminal" evidence="6">
    <location>
        <begin position="4"/>
        <end position="342"/>
    </location>
</feature>
<name>A0A4Y9VR36_9PROT</name>
<keyword evidence="4" id="KW-0521">NADP</keyword>
<evidence type="ECO:0000256" key="5">
    <source>
        <dbReference type="ARBA" id="ARBA00023002"/>
    </source>
</evidence>
<dbReference type="InterPro" id="IPR013785">
    <property type="entry name" value="Aldolase_TIM"/>
</dbReference>
<dbReference type="GO" id="GO:0050661">
    <property type="term" value="F:NADP binding"/>
    <property type="evidence" value="ECO:0007669"/>
    <property type="project" value="InterPro"/>
</dbReference>
<gene>
    <name evidence="7" type="ORF">C3Y98_08835</name>
</gene>
<evidence type="ECO:0000256" key="2">
    <source>
        <dbReference type="ARBA" id="ARBA00022630"/>
    </source>
</evidence>
<reference evidence="7 8" key="1">
    <citation type="submission" date="2018-02" db="EMBL/GenBank/DDBJ databases">
        <title>A novel lanthanide dependent methylotroph, Methylotenera sp. La3113.</title>
        <authorList>
            <person name="Lv H."/>
            <person name="Tani A."/>
        </authorList>
    </citation>
    <scope>NUCLEOTIDE SEQUENCE [LARGE SCALE GENOMIC DNA]</scope>
    <source>
        <strain evidence="7 8">La3113</strain>
    </source>
</reference>
<proteinExistence type="predicted"/>
<evidence type="ECO:0000256" key="3">
    <source>
        <dbReference type="ARBA" id="ARBA00022643"/>
    </source>
</evidence>
<dbReference type="AlphaFoldDB" id="A0A4Y9VR36"/>
<evidence type="ECO:0000259" key="6">
    <source>
        <dbReference type="Pfam" id="PF00724"/>
    </source>
</evidence>
<dbReference type="PANTHER" id="PTHR43303:SF4">
    <property type="entry name" value="NADPH DEHYDROGENASE C23G7.10C-RELATED"/>
    <property type="match status" value="1"/>
</dbReference>
<dbReference type="SUPFAM" id="SSF51395">
    <property type="entry name" value="FMN-linked oxidoreductases"/>
    <property type="match status" value="1"/>
</dbReference>
<dbReference type="OrthoDB" id="8985337at2"/>
<keyword evidence="5" id="KW-0560">Oxidoreductase</keyword>
<keyword evidence="8" id="KW-1185">Reference proteome</keyword>
<dbReference type="PANTHER" id="PTHR43303">
    <property type="entry name" value="NADPH DEHYDROGENASE C23G7.10C-RELATED"/>
    <property type="match status" value="1"/>
</dbReference>
<protein>
    <submittedName>
        <fullName evidence="7">NADH:flavin oxidoreductase</fullName>
    </submittedName>
</protein>
<dbReference type="InterPro" id="IPR044152">
    <property type="entry name" value="YqjM-like"/>
</dbReference>
<evidence type="ECO:0000256" key="4">
    <source>
        <dbReference type="ARBA" id="ARBA00022857"/>
    </source>
</evidence>
<evidence type="ECO:0000313" key="7">
    <source>
        <dbReference type="EMBL" id="TFW70769.1"/>
    </source>
</evidence>
<accession>A0A4Y9VR36</accession>
<dbReference type="Proteomes" id="UP000297706">
    <property type="component" value="Unassembled WGS sequence"/>
</dbReference>
<dbReference type="EMBL" id="PQVH01000011">
    <property type="protein sequence ID" value="TFW70769.1"/>
    <property type="molecule type" value="Genomic_DNA"/>
</dbReference>
<comment type="cofactor">
    <cofactor evidence="1">
        <name>FMN</name>
        <dbReference type="ChEBI" id="CHEBI:58210"/>
    </cofactor>
</comment>